<protein>
    <recommendedName>
        <fullName evidence="9">3'(2'),5'-bisphosphate nucleotidase</fullName>
    </recommendedName>
</protein>
<dbReference type="PANTHER" id="PTHR43200:SF4">
    <property type="entry name" value="PAP-SPECIFIC PHOSPHATASE, MITOCHONDRIAL-RELATED"/>
    <property type="match status" value="1"/>
</dbReference>
<dbReference type="InterPro" id="IPR051090">
    <property type="entry name" value="Inositol_monoP_superfamily"/>
</dbReference>
<feature type="binding site" evidence="6">
    <location>
        <position position="184"/>
    </location>
    <ligand>
        <name>Mg(2+)</name>
        <dbReference type="ChEBI" id="CHEBI:18420"/>
        <label>1</label>
        <note>catalytic</note>
    </ligand>
</feature>
<evidence type="ECO:0000256" key="1">
    <source>
        <dbReference type="ARBA" id="ARBA00001946"/>
    </source>
</evidence>
<dbReference type="PANTHER" id="PTHR43200">
    <property type="entry name" value="PHOSPHATASE"/>
    <property type="match status" value="1"/>
</dbReference>
<dbReference type="InterPro" id="IPR000760">
    <property type="entry name" value="Inositol_monophosphatase-like"/>
</dbReference>
<evidence type="ECO:0000256" key="6">
    <source>
        <dbReference type="PIRSR" id="PIRSR600760-2"/>
    </source>
</evidence>
<dbReference type="SUPFAM" id="SSF56655">
    <property type="entry name" value="Carbohydrate phosphatase"/>
    <property type="match status" value="1"/>
</dbReference>
<evidence type="ECO:0000256" key="5">
    <source>
        <dbReference type="ARBA" id="ARBA00022842"/>
    </source>
</evidence>
<gene>
    <name evidence="7" type="ORF">GOP47_0009363</name>
</gene>
<accession>A0A9D4UWY6</accession>
<sequence length="416" mass="44784">MGILAADAMAPSLLPSRLRRPQSPKTRIVVSFLPAEGAIYRRELEAALNVVERASLLCSSVRSSMFMRGDELVKKSDLSPVTVADFGVQSLISMELGSLFPSIPLVAEEDASLLRLELEERGNEGADKPSLVSKVVEAVSRVASPGVQPVSIKSVLEAIDRSGEVYPFPSTRKMSSFWVLDPIDGTRGFVEGGDSLYVIGLSLVVDGKVVLGVMGCPCLTRANMASSVSGKRLIWTVEKMMKENIWSSNGVLVTAYRGHGTWLRSLDTLAIHQHKSLDEQDFVQSFVDGCITPDDAHFGLSRHENWASTPLATLVPAKIDSVAFHFCCGSLCKYFAVAIGAVSAVLLPQSQKFVKAWDHAAGLICVQEAGGKVTDGEGSNLENLIGEGQRTFVPGGGSIMVTNGHLHHIILEHLSR</sequence>
<dbReference type="GO" id="GO:0008441">
    <property type="term" value="F:3'(2'),5'-bisphosphate nucleotidase activity"/>
    <property type="evidence" value="ECO:0007669"/>
    <property type="project" value="TreeGrafter"/>
</dbReference>
<evidence type="ECO:0000313" key="7">
    <source>
        <dbReference type="EMBL" id="KAI5075287.1"/>
    </source>
</evidence>
<dbReference type="EMBL" id="JABFUD020000009">
    <property type="protein sequence ID" value="KAI5075287.1"/>
    <property type="molecule type" value="Genomic_DNA"/>
</dbReference>
<reference evidence="7" key="1">
    <citation type="submission" date="2021-01" db="EMBL/GenBank/DDBJ databases">
        <title>Adiantum capillus-veneris genome.</title>
        <authorList>
            <person name="Fang Y."/>
            <person name="Liao Q."/>
        </authorList>
    </citation>
    <scope>NUCLEOTIDE SEQUENCE</scope>
    <source>
        <strain evidence="7">H3</strain>
        <tissue evidence="7">Leaf</tissue>
    </source>
</reference>
<dbReference type="Pfam" id="PF00459">
    <property type="entry name" value="Inositol_P"/>
    <property type="match status" value="1"/>
</dbReference>
<feature type="binding site" evidence="6">
    <location>
        <position position="183"/>
    </location>
    <ligand>
        <name>Mg(2+)</name>
        <dbReference type="ChEBI" id="CHEBI:18420"/>
        <label>1</label>
        <note>catalytic</note>
    </ligand>
</feature>
<proteinExistence type="inferred from homology"/>
<dbReference type="Gene3D" id="3.40.190.80">
    <property type="match status" value="1"/>
</dbReference>
<comment type="cofactor">
    <cofactor evidence="1 6">
        <name>Mg(2+)</name>
        <dbReference type="ChEBI" id="CHEBI:18420"/>
    </cofactor>
</comment>
<dbReference type="Gene3D" id="3.30.540.10">
    <property type="entry name" value="Fructose-1,6-Bisphosphatase, subunit A, domain 1"/>
    <property type="match status" value="1"/>
</dbReference>
<name>A0A9D4UWY6_ADICA</name>
<comment type="caution">
    <text evidence="7">The sequence shown here is derived from an EMBL/GenBank/DDBJ whole genome shotgun (WGS) entry which is preliminary data.</text>
</comment>
<organism evidence="7 8">
    <name type="scientific">Adiantum capillus-veneris</name>
    <name type="common">Maidenhair fern</name>
    <dbReference type="NCBI Taxonomy" id="13818"/>
    <lineage>
        <taxon>Eukaryota</taxon>
        <taxon>Viridiplantae</taxon>
        <taxon>Streptophyta</taxon>
        <taxon>Embryophyta</taxon>
        <taxon>Tracheophyta</taxon>
        <taxon>Polypodiopsida</taxon>
        <taxon>Polypodiidae</taxon>
        <taxon>Polypodiales</taxon>
        <taxon>Pteridineae</taxon>
        <taxon>Pteridaceae</taxon>
        <taxon>Vittarioideae</taxon>
        <taxon>Adiantum</taxon>
    </lineage>
</organism>
<keyword evidence="5 6" id="KW-0460">Magnesium</keyword>
<feature type="binding site" evidence="6">
    <location>
        <position position="358"/>
    </location>
    <ligand>
        <name>Mg(2+)</name>
        <dbReference type="ChEBI" id="CHEBI:18420"/>
        <label>1</label>
        <note>catalytic</note>
    </ligand>
</feature>
<comment type="similarity">
    <text evidence="2">Belongs to the inositol monophosphatase superfamily.</text>
</comment>
<dbReference type="OrthoDB" id="411145at2759"/>
<evidence type="ECO:0000313" key="8">
    <source>
        <dbReference type="Proteomes" id="UP000886520"/>
    </source>
</evidence>
<keyword evidence="8" id="KW-1185">Reference proteome</keyword>
<dbReference type="Proteomes" id="UP000886520">
    <property type="component" value="Chromosome 9"/>
</dbReference>
<keyword evidence="4" id="KW-0378">Hydrolase</keyword>
<evidence type="ECO:0008006" key="9">
    <source>
        <dbReference type="Google" id="ProtNLM"/>
    </source>
</evidence>
<keyword evidence="3 6" id="KW-0479">Metal-binding</keyword>
<evidence type="ECO:0000256" key="4">
    <source>
        <dbReference type="ARBA" id="ARBA00022801"/>
    </source>
</evidence>
<evidence type="ECO:0000256" key="2">
    <source>
        <dbReference type="ARBA" id="ARBA00009759"/>
    </source>
</evidence>
<feature type="binding site" evidence="6">
    <location>
        <position position="108"/>
    </location>
    <ligand>
        <name>Mg(2+)</name>
        <dbReference type="ChEBI" id="CHEBI:18420"/>
        <label>1</label>
        <note>catalytic</note>
    </ligand>
</feature>
<evidence type="ECO:0000256" key="3">
    <source>
        <dbReference type="ARBA" id="ARBA00022723"/>
    </source>
</evidence>
<dbReference type="GO" id="GO:0000103">
    <property type="term" value="P:sulfate assimilation"/>
    <property type="evidence" value="ECO:0007669"/>
    <property type="project" value="TreeGrafter"/>
</dbReference>
<feature type="binding site" evidence="6">
    <location>
        <position position="181"/>
    </location>
    <ligand>
        <name>Mg(2+)</name>
        <dbReference type="ChEBI" id="CHEBI:18420"/>
        <label>1</label>
        <note>catalytic</note>
    </ligand>
</feature>
<dbReference type="GO" id="GO:0046872">
    <property type="term" value="F:metal ion binding"/>
    <property type="evidence" value="ECO:0007669"/>
    <property type="project" value="UniProtKB-KW"/>
</dbReference>
<dbReference type="AlphaFoldDB" id="A0A9D4UWY6"/>